<dbReference type="Pfam" id="PF13434">
    <property type="entry name" value="Lys_Orn_oxgnase"/>
    <property type="match status" value="1"/>
</dbReference>
<evidence type="ECO:0000313" key="16">
    <source>
        <dbReference type="EMBL" id="TDC34169.1"/>
    </source>
</evidence>
<dbReference type="InterPro" id="IPR036188">
    <property type="entry name" value="FAD/NAD-bd_sf"/>
</dbReference>
<keyword evidence="17" id="KW-1185">Reference proteome</keyword>
<keyword evidence="8" id="KW-0521">NADP</keyword>
<comment type="caution">
    <text evidence="16">The sequence shown here is derived from an EMBL/GenBank/DDBJ whole genome shotgun (WGS) entry which is preliminary data.</text>
</comment>
<protein>
    <recommendedName>
        <fullName evidence="5">L-lysine N6-monooxygenase MbtG</fullName>
        <ecNumber evidence="4">1.14.13.59</ecNumber>
    </recommendedName>
    <alternativeName>
        <fullName evidence="14">Lysine 6-N-hydroxylase</fullName>
    </alternativeName>
    <alternativeName>
        <fullName evidence="13">Lysine N6-hydroxylase</fullName>
    </alternativeName>
    <alternativeName>
        <fullName evidence="11">Lysine-N-oxygenase</fullName>
    </alternativeName>
    <alternativeName>
        <fullName evidence="12">Mycobactin synthase protein G</fullName>
    </alternativeName>
</protein>
<reference evidence="16 17" key="1">
    <citation type="submission" date="2019-03" db="EMBL/GenBank/DDBJ databases">
        <title>Draft genome sequences of novel Actinobacteria.</title>
        <authorList>
            <person name="Sahin N."/>
            <person name="Ay H."/>
            <person name="Saygin H."/>
        </authorList>
    </citation>
    <scope>NUCLEOTIDE SEQUENCE [LARGE SCALE GENOMIC DNA]</scope>
    <source>
        <strain evidence="16 17">JCM 30547</strain>
    </source>
</reference>
<evidence type="ECO:0000256" key="1">
    <source>
        <dbReference type="ARBA" id="ARBA00001974"/>
    </source>
</evidence>
<accession>A0A4R4QFX0</accession>
<proteinExistence type="inferred from homology"/>
<dbReference type="Gene3D" id="3.50.50.60">
    <property type="entry name" value="FAD/NAD(P)-binding domain"/>
    <property type="match status" value="1"/>
</dbReference>
<evidence type="ECO:0000256" key="11">
    <source>
        <dbReference type="ARBA" id="ARBA00029939"/>
    </source>
</evidence>
<organism evidence="16 17">
    <name type="scientific">Kribbella albertanoniae</name>
    <dbReference type="NCBI Taxonomy" id="1266829"/>
    <lineage>
        <taxon>Bacteria</taxon>
        <taxon>Bacillati</taxon>
        <taxon>Actinomycetota</taxon>
        <taxon>Actinomycetes</taxon>
        <taxon>Propionibacteriales</taxon>
        <taxon>Kribbellaceae</taxon>
        <taxon>Kribbella</taxon>
    </lineage>
</organism>
<dbReference type="PANTHER" id="PTHR42802">
    <property type="entry name" value="MONOOXYGENASE"/>
    <property type="match status" value="1"/>
</dbReference>
<dbReference type="AlphaFoldDB" id="A0A4R4QFX0"/>
<evidence type="ECO:0000256" key="13">
    <source>
        <dbReference type="ARBA" id="ARBA00032493"/>
    </source>
</evidence>
<name>A0A4R4QFX0_9ACTN</name>
<evidence type="ECO:0000256" key="6">
    <source>
        <dbReference type="ARBA" id="ARBA00022630"/>
    </source>
</evidence>
<comment type="cofactor">
    <cofactor evidence="1">
        <name>FAD</name>
        <dbReference type="ChEBI" id="CHEBI:57692"/>
    </cofactor>
</comment>
<comment type="catalytic activity">
    <reaction evidence="15">
        <text>L-lysine + NADPH + O2 = N(6)-hydroxy-L-lysine + NADP(+) + H2O</text>
        <dbReference type="Rhea" id="RHEA:23228"/>
        <dbReference type="ChEBI" id="CHEBI:15377"/>
        <dbReference type="ChEBI" id="CHEBI:15379"/>
        <dbReference type="ChEBI" id="CHEBI:32551"/>
        <dbReference type="ChEBI" id="CHEBI:57783"/>
        <dbReference type="ChEBI" id="CHEBI:57820"/>
        <dbReference type="ChEBI" id="CHEBI:58349"/>
        <dbReference type="EC" id="1.14.13.59"/>
    </reaction>
</comment>
<evidence type="ECO:0000256" key="15">
    <source>
        <dbReference type="ARBA" id="ARBA00048407"/>
    </source>
</evidence>
<keyword evidence="10" id="KW-0503">Monooxygenase</keyword>
<keyword evidence="7" id="KW-0274">FAD</keyword>
<dbReference type="Proteomes" id="UP000295075">
    <property type="component" value="Unassembled WGS sequence"/>
</dbReference>
<dbReference type="InterPro" id="IPR025700">
    <property type="entry name" value="Lys/Orn_oxygenase"/>
</dbReference>
<evidence type="ECO:0000256" key="7">
    <source>
        <dbReference type="ARBA" id="ARBA00022827"/>
    </source>
</evidence>
<evidence type="ECO:0000256" key="10">
    <source>
        <dbReference type="ARBA" id="ARBA00023033"/>
    </source>
</evidence>
<sequence length="460" mass="50589">MFISSGGKVVHVHRDAIGDSAIDEGEIFDTVGVGFGPANIALAVAHAECSSPRSLTFVEANDGPAWQAGMIIDGSDIQHNPLRDFITPKNPCSPYGFLSYLKSEDRLFHFLNLDAPYPPRSDFARYVNWVADQFKEQTHYSEAVAAISLCDDPASASGRRLVRVDTGSRSLWGRSLSFAPGRSKNIPEIFQPLLGDNVFHFTEYTGRRDLWKAGNAPKSVAVIGSSQSSVEIILDLRGSLPGTKTHSVFRKFSYVLKDTSPFTEDLLFPKFTDYFYNSSPESKKQLNEQVLRSNYGSVDEDVLKELYFVLYENKVRGDSSILVHNNREVIDATHRGAGVELVLRDQHTGQVETILVDAVILATGFRNFGTAENEELCHPLLGDIADSYEKNEDGTLRVTRSYQAVPRDGHNAPPLVLNGLCESSHGLGDAGSFSLLSYRAFDIERALAEALDPNSGVSCT</sequence>
<keyword evidence="6" id="KW-0285">Flavoprotein</keyword>
<evidence type="ECO:0000256" key="8">
    <source>
        <dbReference type="ARBA" id="ARBA00022857"/>
    </source>
</evidence>
<evidence type="ECO:0000256" key="4">
    <source>
        <dbReference type="ARBA" id="ARBA00013076"/>
    </source>
</evidence>
<comment type="similarity">
    <text evidence="3">Belongs to the lysine N(6)-hydroxylase/L-ornithine N(5)-oxygenase family.</text>
</comment>
<dbReference type="EMBL" id="SMKA01000009">
    <property type="protein sequence ID" value="TDC34169.1"/>
    <property type="molecule type" value="Genomic_DNA"/>
</dbReference>
<dbReference type="GO" id="GO:0006879">
    <property type="term" value="P:intracellular iron ion homeostasis"/>
    <property type="evidence" value="ECO:0007669"/>
    <property type="project" value="TreeGrafter"/>
</dbReference>
<dbReference type="SUPFAM" id="SSF51905">
    <property type="entry name" value="FAD/NAD(P)-binding domain"/>
    <property type="match status" value="1"/>
</dbReference>
<dbReference type="PANTHER" id="PTHR42802:SF1">
    <property type="entry name" value="L-ORNITHINE N(5)-MONOOXYGENASE"/>
    <property type="match status" value="1"/>
</dbReference>
<evidence type="ECO:0000313" key="17">
    <source>
        <dbReference type="Proteomes" id="UP000295075"/>
    </source>
</evidence>
<gene>
    <name evidence="16" type="ORF">E1261_04410</name>
</gene>
<evidence type="ECO:0000256" key="5">
    <source>
        <dbReference type="ARBA" id="ARBA00016406"/>
    </source>
</evidence>
<comment type="pathway">
    <text evidence="2">Siderophore biosynthesis.</text>
</comment>
<evidence type="ECO:0000256" key="9">
    <source>
        <dbReference type="ARBA" id="ARBA00023002"/>
    </source>
</evidence>
<evidence type="ECO:0000256" key="3">
    <source>
        <dbReference type="ARBA" id="ARBA00007588"/>
    </source>
</evidence>
<dbReference type="GO" id="GO:0047091">
    <property type="term" value="F:L-lysine 6-monooxygenase (NADPH) activity"/>
    <property type="evidence" value="ECO:0007669"/>
    <property type="project" value="UniProtKB-EC"/>
</dbReference>
<evidence type="ECO:0000256" key="2">
    <source>
        <dbReference type="ARBA" id="ARBA00004924"/>
    </source>
</evidence>
<evidence type="ECO:0000256" key="14">
    <source>
        <dbReference type="ARBA" id="ARBA00032738"/>
    </source>
</evidence>
<dbReference type="EC" id="1.14.13.59" evidence="4"/>
<evidence type="ECO:0000256" key="12">
    <source>
        <dbReference type="ARBA" id="ARBA00031158"/>
    </source>
</evidence>
<dbReference type="OrthoDB" id="7527071at2"/>
<keyword evidence="9" id="KW-0560">Oxidoreductase</keyword>